<keyword evidence="14" id="KW-0472">Membrane</keyword>
<dbReference type="SUPFAM" id="SSF103190">
    <property type="entry name" value="Sensory domain-like"/>
    <property type="match status" value="1"/>
</dbReference>
<keyword evidence="8" id="KW-0547">Nucleotide-binding</keyword>
<comment type="catalytic activity">
    <reaction evidence="1">
        <text>ATP + protein L-histidine = ADP + protein N-phospho-L-histidine.</text>
        <dbReference type="EC" id="2.7.13.3"/>
    </reaction>
</comment>
<dbReference type="GO" id="GO:0005886">
    <property type="term" value="C:plasma membrane"/>
    <property type="evidence" value="ECO:0007669"/>
    <property type="project" value="UniProtKB-SubCell"/>
</dbReference>
<evidence type="ECO:0000256" key="4">
    <source>
        <dbReference type="ARBA" id="ARBA00022475"/>
    </source>
</evidence>
<evidence type="ECO:0000259" key="15">
    <source>
        <dbReference type="PROSITE" id="PS50109"/>
    </source>
</evidence>
<evidence type="ECO:0000256" key="11">
    <source>
        <dbReference type="ARBA" id="ARBA00022989"/>
    </source>
</evidence>
<dbReference type="Pfam" id="PF13188">
    <property type="entry name" value="PAS_8"/>
    <property type="match status" value="1"/>
</dbReference>
<evidence type="ECO:0000256" key="14">
    <source>
        <dbReference type="SAM" id="Phobius"/>
    </source>
</evidence>
<evidence type="ECO:0000256" key="8">
    <source>
        <dbReference type="ARBA" id="ARBA00022741"/>
    </source>
</evidence>
<feature type="coiled-coil region" evidence="13">
    <location>
        <begin position="340"/>
        <end position="367"/>
    </location>
</feature>
<evidence type="ECO:0000256" key="12">
    <source>
        <dbReference type="ARBA" id="ARBA00023012"/>
    </source>
</evidence>
<dbReference type="PROSITE" id="PS50109">
    <property type="entry name" value="HIS_KIN"/>
    <property type="match status" value="1"/>
</dbReference>
<feature type="domain" description="PAC" evidence="17">
    <location>
        <begin position="690"/>
        <end position="742"/>
    </location>
</feature>
<feature type="domain" description="Histidine kinase" evidence="15">
    <location>
        <begin position="995"/>
        <end position="1251"/>
    </location>
</feature>
<dbReference type="CDD" id="cd12914">
    <property type="entry name" value="PDC1_DGC_like"/>
    <property type="match status" value="1"/>
</dbReference>
<keyword evidence="11 14" id="KW-1133">Transmembrane helix</keyword>
<dbReference type="InterPro" id="IPR029151">
    <property type="entry name" value="Sensor-like_sf"/>
</dbReference>
<dbReference type="PRINTS" id="PR00344">
    <property type="entry name" value="BCTRLSENSOR"/>
</dbReference>
<comment type="subcellular location">
    <subcellularLocation>
        <location evidence="2">Cell membrane</location>
        <topology evidence="2">Multi-pass membrane protein</topology>
    </subcellularLocation>
</comment>
<evidence type="ECO:0000256" key="1">
    <source>
        <dbReference type="ARBA" id="ARBA00000085"/>
    </source>
</evidence>
<dbReference type="CDD" id="cd00130">
    <property type="entry name" value="PAS"/>
    <property type="match status" value="2"/>
</dbReference>
<evidence type="ECO:0000256" key="10">
    <source>
        <dbReference type="ARBA" id="ARBA00022840"/>
    </source>
</evidence>
<evidence type="ECO:0000256" key="7">
    <source>
        <dbReference type="ARBA" id="ARBA00022692"/>
    </source>
</evidence>
<evidence type="ECO:0000256" key="2">
    <source>
        <dbReference type="ARBA" id="ARBA00004651"/>
    </source>
</evidence>
<evidence type="ECO:0000313" key="18">
    <source>
        <dbReference type="EMBL" id="RJP61387.1"/>
    </source>
</evidence>
<dbReference type="GO" id="GO:0000160">
    <property type="term" value="P:phosphorelay signal transduction system"/>
    <property type="evidence" value="ECO:0007669"/>
    <property type="project" value="UniProtKB-KW"/>
</dbReference>
<dbReference type="Gene3D" id="3.30.565.10">
    <property type="entry name" value="Histidine kinase-like ATPase, C-terminal domain"/>
    <property type="match status" value="1"/>
</dbReference>
<dbReference type="PROSITE" id="PS50113">
    <property type="entry name" value="PAC"/>
    <property type="match status" value="3"/>
</dbReference>
<dbReference type="NCBIfam" id="TIGR00229">
    <property type="entry name" value="sensory_box"/>
    <property type="match status" value="4"/>
</dbReference>
<dbReference type="Pfam" id="PF02518">
    <property type="entry name" value="HATPase_c"/>
    <property type="match status" value="1"/>
</dbReference>
<dbReference type="GO" id="GO:0004673">
    <property type="term" value="F:protein histidine kinase activity"/>
    <property type="evidence" value="ECO:0007669"/>
    <property type="project" value="UniProtKB-EC"/>
</dbReference>
<evidence type="ECO:0000256" key="13">
    <source>
        <dbReference type="SAM" id="Coils"/>
    </source>
</evidence>
<dbReference type="InterPro" id="IPR004358">
    <property type="entry name" value="Sig_transdc_His_kin-like_C"/>
</dbReference>
<keyword evidence="4" id="KW-1003">Cell membrane</keyword>
<dbReference type="InterPro" id="IPR000014">
    <property type="entry name" value="PAS"/>
</dbReference>
<sequence length="1251" mass="141322">MHGSVYGKHCYMGFSTNNTTIKYGTLLFLSICVSATITFFAARMLSEDNRIEQHRYESSLIAEKITHNLEIISHLCENLSHHPAFYTFFSENPYTSTSCEYILEAAKSISAAHRVFILDTMGNCVSSTTVNSSYSLVGYNFRQHPYFQRALNNESSIYPGTDPHTDAKGLYFSSPIPEPETGGVLGVVVIAMGEDYIEQTIPSSDNNHLLVTQEGVVFYTQTQEWLYKSIYPLTDQQRAVLSQTQQFATKDIIAFDFNMMQDKVRVGNDSWFIDYTSLGITNWGLISMHEDPHKLLITSNQKMILVLSNLLFISLLFGLIIVLLNIKRRLKIEVELRTYKDNLENMVAQQTRELEQRNKELEKEIELRTGVEEQLCSLLNEWDIIFESIQDMAALLRPDLTVLKCNTALAKLFGKEINDLIGQRCALSSINSNGTMSVAEKVKLTGQPESTEMYAAGLDKHLEISCYPVLDDSNNLRTIMLIARDITERKQNELILREDEERFRTILNTVLAGVIIVDRDKRTIVDINPEAERILAVKKQDMVDELCPDPLFPPVERKTRTIVECSNEESTVFDSHQNSIPVVKTVRSMNVLGKHLILISFLDIRQFKAMEQRLQDHLTFMKLMMNAIPLPVFYQNPDGIFTGCNEAFEKMVGRPADLITGKDILSITTQPVARTYTAEFKTIIAQGGKKTFESRFMYGDKTTHDVIFTLSTYPIGTEKIGGVVGIITDITERKAAEEKTISIAKFPEEDPAPVIRVDRTGIILYANNPGKLVLNKWKTDIGKSIPSEWIKVVQNAMRYNAKMMMEEECLKRFYSFLIVPIHGTDYINIYGSDETLKHQLKKSLDEQATLLKNIISNIPSYIYWKDKKRVFMGCNATFAKIVGLDTPEDIVGKTDADLPWTQEQAEWYRTSDEQVIESAQPLLNIEETIIHPDGKEMTILNSKVPFFNHLNEVAGVIGIYTDITELKRIEEQRLKLARDMSQAQKLESIGTLAAGIAHEINTPIQFIGDNTRFVSDSINALIELIGAYHEVLTEIEKLSTPCETAENVRQIETDIDLQFLEQEIPLAIEQTLEGVNRVSQIVSAMKDFSHMGNNEKAQEDINRAVESTITISRNEWKYVADIKKELDTSIPCVNCVIADIKQVVLNLLINASHAIKDAVDSGLCKKGLITVKTYKQNNYVVISVTDTGMGIPTEIHGKIFDQFFTTKGVGKGTGQGLALAYSAIVQKHNGKLTFDTKMKKGTTFYIHLPLE</sequence>
<feature type="transmembrane region" description="Helical" evidence="14">
    <location>
        <begin position="20"/>
        <end position="42"/>
    </location>
</feature>
<dbReference type="InterPro" id="IPR001610">
    <property type="entry name" value="PAC"/>
</dbReference>
<dbReference type="Pfam" id="PF08448">
    <property type="entry name" value="PAS_4"/>
    <property type="match status" value="2"/>
</dbReference>
<dbReference type="SMART" id="SM00086">
    <property type="entry name" value="PAC"/>
    <property type="match status" value="3"/>
</dbReference>
<keyword evidence="5" id="KW-0597">Phosphoprotein</keyword>
<evidence type="ECO:0000313" key="19">
    <source>
        <dbReference type="Proteomes" id="UP000266426"/>
    </source>
</evidence>
<dbReference type="SUPFAM" id="SSF55785">
    <property type="entry name" value="PYP-like sensor domain (PAS domain)"/>
    <property type="match status" value="4"/>
</dbReference>
<organism evidence="18 19">
    <name type="scientific">Candidatus Auribacter fodinae</name>
    <dbReference type="NCBI Taxonomy" id="2093366"/>
    <lineage>
        <taxon>Bacteria</taxon>
        <taxon>Pseudomonadati</taxon>
        <taxon>Candidatus Auribacterota</taxon>
        <taxon>Candidatus Auribacteria</taxon>
        <taxon>Candidatus Auribacterales</taxon>
        <taxon>Candidatus Auribacteraceae</taxon>
        <taxon>Candidatus Auribacter</taxon>
    </lineage>
</organism>
<gene>
    <name evidence="18" type="ORF">C4541_01935</name>
</gene>
<keyword evidence="6" id="KW-0808">Transferase</keyword>
<evidence type="ECO:0000256" key="9">
    <source>
        <dbReference type="ARBA" id="ARBA00022777"/>
    </source>
</evidence>
<evidence type="ECO:0000259" key="17">
    <source>
        <dbReference type="PROSITE" id="PS50113"/>
    </source>
</evidence>
<dbReference type="GO" id="GO:0005524">
    <property type="term" value="F:ATP binding"/>
    <property type="evidence" value="ECO:0007669"/>
    <property type="project" value="UniProtKB-KW"/>
</dbReference>
<dbReference type="InterPro" id="IPR005467">
    <property type="entry name" value="His_kinase_dom"/>
</dbReference>
<accession>A0A3A4RIB9</accession>
<dbReference type="SMART" id="SM00387">
    <property type="entry name" value="HATPase_c"/>
    <property type="match status" value="1"/>
</dbReference>
<feature type="transmembrane region" description="Helical" evidence="14">
    <location>
        <begin position="304"/>
        <end position="326"/>
    </location>
</feature>
<evidence type="ECO:0000259" key="16">
    <source>
        <dbReference type="PROSITE" id="PS50112"/>
    </source>
</evidence>
<dbReference type="EC" id="2.7.13.3" evidence="3"/>
<dbReference type="AlphaFoldDB" id="A0A3A4RIB9"/>
<keyword evidence="10" id="KW-0067">ATP-binding</keyword>
<dbReference type="PROSITE" id="PS50112">
    <property type="entry name" value="PAS"/>
    <property type="match status" value="2"/>
</dbReference>
<name>A0A3A4RIB9_9BACT</name>
<keyword evidence="13" id="KW-0175">Coiled coil</keyword>
<feature type="domain" description="PAC" evidence="17">
    <location>
        <begin position="446"/>
        <end position="498"/>
    </location>
</feature>
<dbReference type="InterPro" id="IPR036890">
    <property type="entry name" value="HATPase_C_sf"/>
</dbReference>
<dbReference type="InterPro" id="IPR000700">
    <property type="entry name" value="PAS-assoc_C"/>
</dbReference>
<dbReference type="InterPro" id="IPR013656">
    <property type="entry name" value="PAS_4"/>
</dbReference>
<feature type="domain" description="PAC" evidence="17">
    <location>
        <begin position="923"/>
        <end position="975"/>
    </location>
</feature>
<evidence type="ECO:0000256" key="5">
    <source>
        <dbReference type="ARBA" id="ARBA00022553"/>
    </source>
</evidence>
<dbReference type="Gene3D" id="1.10.287.130">
    <property type="match status" value="1"/>
</dbReference>
<dbReference type="Gene3D" id="3.30.450.20">
    <property type="entry name" value="PAS domain"/>
    <property type="match status" value="6"/>
</dbReference>
<dbReference type="InterPro" id="IPR003594">
    <property type="entry name" value="HATPase_dom"/>
</dbReference>
<dbReference type="SMART" id="SM00091">
    <property type="entry name" value="PAS"/>
    <property type="match status" value="5"/>
</dbReference>
<dbReference type="SUPFAM" id="SSF55874">
    <property type="entry name" value="ATPase domain of HSP90 chaperone/DNA topoisomerase II/histidine kinase"/>
    <property type="match status" value="1"/>
</dbReference>
<protein>
    <recommendedName>
        <fullName evidence="3">histidine kinase</fullName>
        <ecNumber evidence="3">2.7.13.3</ecNumber>
    </recommendedName>
</protein>
<dbReference type="PANTHER" id="PTHR43065:SF46">
    <property type="entry name" value="C4-DICARBOXYLATE TRANSPORT SENSOR PROTEIN DCTB"/>
    <property type="match status" value="1"/>
</dbReference>
<keyword evidence="9" id="KW-0418">Kinase</keyword>
<feature type="domain" description="PAS" evidence="16">
    <location>
        <begin position="499"/>
        <end position="545"/>
    </location>
</feature>
<keyword evidence="12" id="KW-0902">Two-component regulatory system</keyword>
<dbReference type="EMBL" id="QZJZ01000013">
    <property type="protein sequence ID" value="RJP61387.1"/>
    <property type="molecule type" value="Genomic_DNA"/>
</dbReference>
<dbReference type="InterPro" id="IPR035965">
    <property type="entry name" value="PAS-like_dom_sf"/>
</dbReference>
<proteinExistence type="predicted"/>
<dbReference type="Pfam" id="PF13426">
    <property type="entry name" value="PAS_9"/>
    <property type="match status" value="1"/>
</dbReference>
<evidence type="ECO:0000256" key="6">
    <source>
        <dbReference type="ARBA" id="ARBA00022679"/>
    </source>
</evidence>
<keyword evidence="7 14" id="KW-0812">Transmembrane</keyword>
<evidence type="ECO:0000256" key="3">
    <source>
        <dbReference type="ARBA" id="ARBA00012438"/>
    </source>
</evidence>
<dbReference type="Proteomes" id="UP000266426">
    <property type="component" value="Unassembled WGS sequence"/>
</dbReference>
<comment type="caution">
    <text evidence="18">The sequence shown here is derived from an EMBL/GenBank/DDBJ whole genome shotgun (WGS) entry which is preliminary data.</text>
</comment>
<feature type="domain" description="PAS" evidence="16">
    <location>
        <begin position="617"/>
        <end position="665"/>
    </location>
</feature>
<dbReference type="PANTHER" id="PTHR43065">
    <property type="entry name" value="SENSOR HISTIDINE KINASE"/>
    <property type="match status" value="1"/>
</dbReference>
<reference evidence="18 19" key="1">
    <citation type="journal article" date="2017" name="ISME J.">
        <title>Energy and carbon metabolisms in a deep terrestrial subsurface fluid microbial community.</title>
        <authorList>
            <person name="Momper L."/>
            <person name="Jungbluth S.P."/>
            <person name="Lee M.D."/>
            <person name="Amend J.P."/>
        </authorList>
    </citation>
    <scope>NUCLEOTIDE SEQUENCE [LARGE SCALE GENOMIC DNA]</scope>
    <source>
        <strain evidence="18">SURF_26</strain>
    </source>
</reference>